<reference evidence="2 3" key="1">
    <citation type="journal article" date="2019" name="Int. J. Syst. Evol. Microbiol.">
        <title>The Global Catalogue of Microorganisms (GCM) 10K type strain sequencing project: providing services to taxonomists for standard genome sequencing and annotation.</title>
        <authorList>
            <consortium name="The Broad Institute Genomics Platform"/>
            <consortium name="The Broad Institute Genome Sequencing Center for Infectious Disease"/>
            <person name="Wu L."/>
            <person name="Ma J."/>
        </authorList>
    </citation>
    <scope>NUCLEOTIDE SEQUENCE [LARGE SCALE GENOMIC DNA]</scope>
    <source>
        <strain evidence="2 3">CGMCC 1.10593</strain>
    </source>
</reference>
<dbReference type="Proteomes" id="UP001597052">
    <property type="component" value="Unassembled WGS sequence"/>
</dbReference>
<evidence type="ECO:0000256" key="1">
    <source>
        <dbReference type="SAM" id="MobiDB-lite"/>
    </source>
</evidence>
<dbReference type="AlphaFoldDB" id="A0ABD6DAP1"/>
<organism evidence="2 3">
    <name type="scientific">Halohasta litorea</name>
    <dbReference type="NCBI Taxonomy" id="869891"/>
    <lineage>
        <taxon>Archaea</taxon>
        <taxon>Methanobacteriati</taxon>
        <taxon>Methanobacteriota</taxon>
        <taxon>Stenosarchaea group</taxon>
        <taxon>Halobacteria</taxon>
        <taxon>Halobacteriales</taxon>
        <taxon>Haloferacaceae</taxon>
        <taxon>Halohasta</taxon>
    </lineage>
</organism>
<proteinExistence type="predicted"/>
<gene>
    <name evidence="2" type="ORF">ACFSBW_08965</name>
</gene>
<evidence type="ECO:0000313" key="3">
    <source>
        <dbReference type="Proteomes" id="UP001597052"/>
    </source>
</evidence>
<keyword evidence="3" id="KW-1185">Reference proteome</keyword>
<accession>A0ABD6DAP1</accession>
<feature type="compositionally biased region" description="Polar residues" evidence="1">
    <location>
        <begin position="1"/>
        <end position="11"/>
    </location>
</feature>
<comment type="caution">
    <text evidence="2">The sequence shown here is derived from an EMBL/GenBank/DDBJ whole genome shotgun (WGS) entry which is preliminary data.</text>
</comment>
<name>A0ABD6DAP1_9EURY</name>
<protein>
    <submittedName>
        <fullName evidence="2">Uncharacterized protein</fullName>
    </submittedName>
</protein>
<feature type="region of interest" description="Disordered" evidence="1">
    <location>
        <begin position="1"/>
        <end position="35"/>
    </location>
</feature>
<sequence length="204" mass="22936">MSDTGTPSDESSLLAPAEADDREVPTPAEIENSAERSVTDSVEVLLKGFITLFSREREIDLETIRERTTVRNVVNYREVDRRLDSGWNVDPEIVKFGEESLADALVFSHYQRSYDVILKPVDIFTPTDEVELFIHDRNRGIRHRLVRTTPSLDKALDHTASKLTHSHFNPEAPYLASLIADEEALPDAEAAGELDGDPFDPTME</sequence>
<dbReference type="RefSeq" id="WP_256395624.1">
    <property type="nucleotide sequence ID" value="NZ_JANHDJ010000002.1"/>
</dbReference>
<dbReference type="EMBL" id="JBHUDM010000002">
    <property type="protein sequence ID" value="MFD1642001.1"/>
    <property type="molecule type" value="Genomic_DNA"/>
</dbReference>
<evidence type="ECO:0000313" key="2">
    <source>
        <dbReference type="EMBL" id="MFD1642001.1"/>
    </source>
</evidence>